<organism evidence="2 3">
    <name type="scientific">Modicella reniformis</name>
    <dbReference type="NCBI Taxonomy" id="1440133"/>
    <lineage>
        <taxon>Eukaryota</taxon>
        <taxon>Fungi</taxon>
        <taxon>Fungi incertae sedis</taxon>
        <taxon>Mucoromycota</taxon>
        <taxon>Mortierellomycotina</taxon>
        <taxon>Mortierellomycetes</taxon>
        <taxon>Mortierellales</taxon>
        <taxon>Mortierellaceae</taxon>
        <taxon>Modicella</taxon>
    </lineage>
</organism>
<protein>
    <submittedName>
        <fullName evidence="2">Uncharacterized protein</fullName>
    </submittedName>
</protein>
<proteinExistence type="predicted"/>
<dbReference type="Proteomes" id="UP000749646">
    <property type="component" value="Unassembled WGS sequence"/>
</dbReference>
<feature type="region of interest" description="Disordered" evidence="1">
    <location>
        <begin position="1"/>
        <end position="107"/>
    </location>
</feature>
<accession>A0A9P6ILL2</accession>
<gene>
    <name evidence="2" type="ORF">BGZ65_003619</name>
</gene>
<evidence type="ECO:0000313" key="3">
    <source>
        <dbReference type="Proteomes" id="UP000749646"/>
    </source>
</evidence>
<feature type="compositionally biased region" description="Basic residues" evidence="1">
    <location>
        <begin position="43"/>
        <end position="52"/>
    </location>
</feature>
<sequence length="182" mass="20374">MAANLSELSPSVQFPDGEEINTRHSCDVRPLSTHEEESEGMHKIKSLPLRKSKTTDSYSKPGYRRSLASFAERLRGRSRPQSMIEEDVAPADSNNADGTSSRPKLNDEDYKFKYSGRRSSDFSGAYADVARAQAIYMEKLREEQEKKNIKTNADGLPIPPPMGSRRSSMTHVLGMHKALLAR</sequence>
<reference evidence="2" key="1">
    <citation type="journal article" date="2020" name="Fungal Divers.">
        <title>Resolving the Mortierellaceae phylogeny through synthesis of multi-gene phylogenetics and phylogenomics.</title>
        <authorList>
            <person name="Vandepol N."/>
            <person name="Liber J."/>
            <person name="Desiro A."/>
            <person name="Na H."/>
            <person name="Kennedy M."/>
            <person name="Barry K."/>
            <person name="Grigoriev I.V."/>
            <person name="Miller A.N."/>
            <person name="O'Donnell K."/>
            <person name="Stajich J.E."/>
            <person name="Bonito G."/>
        </authorList>
    </citation>
    <scope>NUCLEOTIDE SEQUENCE</scope>
    <source>
        <strain evidence="2">MES-2147</strain>
    </source>
</reference>
<feature type="compositionally biased region" description="Basic and acidic residues" evidence="1">
    <location>
        <begin position="20"/>
        <end position="42"/>
    </location>
</feature>
<evidence type="ECO:0000313" key="2">
    <source>
        <dbReference type="EMBL" id="KAF9934747.1"/>
    </source>
</evidence>
<dbReference type="OrthoDB" id="2381832at2759"/>
<evidence type="ECO:0000256" key="1">
    <source>
        <dbReference type="SAM" id="MobiDB-lite"/>
    </source>
</evidence>
<dbReference type="EMBL" id="JAAAHW010009903">
    <property type="protein sequence ID" value="KAF9934747.1"/>
    <property type="molecule type" value="Genomic_DNA"/>
</dbReference>
<comment type="caution">
    <text evidence="2">The sequence shown here is derived from an EMBL/GenBank/DDBJ whole genome shotgun (WGS) entry which is preliminary data.</text>
</comment>
<keyword evidence="3" id="KW-1185">Reference proteome</keyword>
<feature type="compositionally biased region" description="Polar residues" evidence="1">
    <location>
        <begin position="1"/>
        <end position="12"/>
    </location>
</feature>
<feature type="compositionally biased region" description="Polar residues" evidence="1">
    <location>
        <begin position="92"/>
        <end position="103"/>
    </location>
</feature>
<name>A0A9P6ILL2_9FUNG</name>
<dbReference type="AlphaFoldDB" id="A0A9P6ILL2"/>